<sequence length="734" mass="81899">MAMVETNNIDTGSSNDISPPAPEVDSKIEVDLDTSMLVGETIDTPERTEKHEDEGDPSTPMNVLTAAPDRKEHVKVLDDLDVEDEEVIELTLDENSAEVTISPERAVHKQTDSSMSAASPSPLKNEIVKTASELYPSPPRPIRTNKVFSPEVQRSINESIEEKVEIEIEFPKPKNLSKSNVEKEVDASMETKETMIGDSFTSEDPQEVSQGNISAAFALPNQLFADALDEVTDLADEFTDLAVDLGIVVDPSSPPRTPNRPEIVVPQEESKIETEEPGKIFSAASYEEPSPSRTRPFDEYTPERNSRNSEPFDEMSPVPKSRNSEPFDEIMTPERHVSVGSSRRDVEEREMSAIARMRFLEAVGKSPKANVEEKETKSYEEIQKEKYEKWQNMREIATREEATLMNLTLGNTENASVSGSETSSLIDSSVKQSSNKKEKKEEESEGLFSISEIMRVGEKVWNQSSAAIMDTILGPAYSDDEDSVYSHASSHYDSECDSVSVASSKQPSPRRRKTKSRNIPRTKDREQQDDDSEVDLDVIPEIPTTVNQHINNSSFLEDITGEGIELDWHRPRSSPGSRLVYRVRLNIQISNDWGDAEPRLVWEAIDFDSRNGHKTVKNECVALFSIVSIQRASDSINLNAFPNAIADHSILITMYDSTCVLFEAADMEDARRLMHGLKWIAARFTFNVIVGNISVCSEMLSTSIDGMYDASNMSVDVFDSVTNELVQKTLNISC</sequence>
<protein>
    <submittedName>
        <fullName evidence="2">Uncharacterized protein</fullName>
    </submittedName>
</protein>
<organism evidence="2 3">
    <name type="scientific">Chaetoceros tenuissimus</name>
    <dbReference type="NCBI Taxonomy" id="426638"/>
    <lineage>
        <taxon>Eukaryota</taxon>
        <taxon>Sar</taxon>
        <taxon>Stramenopiles</taxon>
        <taxon>Ochrophyta</taxon>
        <taxon>Bacillariophyta</taxon>
        <taxon>Coscinodiscophyceae</taxon>
        <taxon>Chaetocerotophycidae</taxon>
        <taxon>Chaetocerotales</taxon>
        <taxon>Chaetocerotaceae</taxon>
        <taxon>Chaetoceros</taxon>
    </lineage>
</organism>
<dbReference type="Proteomes" id="UP001054902">
    <property type="component" value="Unassembled WGS sequence"/>
</dbReference>
<feature type="compositionally biased region" description="Basic and acidic residues" evidence="1">
    <location>
        <begin position="268"/>
        <end position="278"/>
    </location>
</feature>
<proteinExistence type="predicted"/>
<feature type="compositionally biased region" description="Basic residues" evidence="1">
    <location>
        <begin position="508"/>
        <end position="520"/>
    </location>
</feature>
<feature type="region of interest" description="Disordered" evidence="1">
    <location>
        <begin position="1"/>
        <end position="69"/>
    </location>
</feature>
<name>A0AAD3HBX5_9STRA</name>
<comment type="caution">
    <text evidence="2">The sequence shown here is derived from an EMBL/GenBank/DDBJ whole genome shotgun (WGS) entry which is preliminary data.</text>
</comment>
<keyword evidence="3" id="KW-1185">Reference proteome</keyword>
<feature type="region of interest" description="Disordered" evidence="1">
    <location>
        <begin position="99"/>
        <end position="123"/>
    </location>
</feature>
<feature type="compositionally biased region" description="Polar residues" evidence="1">
    <location>
        <begin position="407"/>
        <end position="427"/>
    </location>
</feature>
<dbReference type="EMBL" id="BLLK01000060">
    <property type="protein sequence ID" value="GFH57920.1"/>
    <property type="molecule type" value="Genomic_DNA"/>
</dbReference>
<evidence type="ECO:0000313" key="3">
    <source>
        <dbReference type="Proteomes" id="UP001054902"/>
    </source>
</evidence>
<feature type="region of interest" description="Disordered" evidence="1">
    <location>
        <begin position="248"/>
        <end position="348"/>
    </location>
</feature>
<feature type="compositionally biased region" description="Basic and acidic residues" evidence="1">
    <location>
        <begin position="332"/>
        <end position="348"/>
    </location>
</feature>
<feature type="region of interest" description="Disordered" evidence="1">
    <location>
        <begin position="407"/>
        <end position="446"/>
    </location>
</feature>
<feature type="compositionally biased region" description="Basic and acidic residues" evidence="1">
    <location>
        <begin position="295"/>
        <end position="307"/>
    </location>
</feature>
<accession>A0AAD3HBX5</accession>
<evidence type="ECO:0000313" key="2">
    <source>
        <dbReference type="EMBL" id="GFH57920.1"/>
    </source>
</evidence>
<gene>
    <name evidence="2" type="ORF">CTEN210_14396</name>
</gene>
<evidence type="ECO:0000256" key="1">
    <source>
        <dbReference type="SAM" id="MobiDB-lite"/>
    </source>
</evidence>
<dbReference type="AlphaFoldDB" id="A0AAD3HBX5"/>
<feature type="compositionally biased region" description="Polar residues" evidence="1">
    <location>
        <begin position="1"/>
        <end position="17"/>
    </location>
</feature>
<feature type="compositionally biased region" description="Basic and acidic residues" evidence="1">
    <location>
        <begin position="44"/>
        <end position="53"/>
    </location>
</feature>
<reference evidence="2 3" key="1">
    <citation type="journal article" date="2021" name="Sci. Rep.">
        <title>The genome of the diatom Chaetoceros tenuissimus carries an ancient integrated fragment of an extant virus.</title>
        <authorList>
            <person name="Hongo Y."/>
            <person name="Kimura K."/>
            <person name="Takaki Y."/>
            <person name="Yoshida Y."/>
            <person name="Baba S."/>
            <person name="Kobayashi G."/>
            <person name="Nagasaki K."/>
            <person name="Hano T."/>
            <person name="Tomaru Y."/>
        </authorList>
    </citation>
    <scope>NUCLEOTIDE SEQUENCE [LARGE SCALE GENOMIC DNA]</scope>
    <source>
        <strain evidence="2 3">NIES-3715</strain>
    </source>
</reference>
<feature type="region of interest" description="Disordered" evidence="1">
    <location>
        <begin position="482"/>
        <end position="535"/>
    </location>
</feature>